<reference evidence="1 2" key="1">
    <citation type="submission" date="2019-10" db="EMBL/GenBank/DDBJ databases">
        <title>Dictyobacter vulcani sp. nov., within the class Ktedonobacteria, isolated from soil of volcanic Mt. Zao.</title>
        <authorList>
            <person name="Zheng Y."/>
            <person name="Wang C.M."/>
            <person name="Sakai Y."/>
            <person name="Abe K."/>
            <person name="Yokota A."/>
            <person name="Yabe S."/>
        </authorList>
    </citation>
    <scope>NUCLEOTIDE SEQUENCE [LARGE SCALE GENOMIC DNA]</scope>
    <source>
        <strain evidence="1 2">W12</strain>
    </source>
</reference>
<gene>
    <name evidence="1" type="ORF">KDW_58900</name>
</gene>
<sequence length="239" mass="27375">MQEIAPEHLQNSPLALDNPCWYHAMTLMERLASLQAQCSVTRIAEPCDRERAARTLQAWKEQDAFSKGVNFAQRLAAEQLTEEEFLVLLGEPIEAVQQRTPPPDWLLQLAEVFASVDPVSRMEDESQLATQHSFIPIFNIFCIYAHDRFMSRVATLDAEYTYLPFDPQTIASLFLPDLTMMLSQAINHTLVLELNVAHLHGRLSGQTPEDRLQEFSQQMRQKQSLQVLMAEYPCWLARS</sequence>
<evidence type="ECO:0000313" key="1">
    <source>
        <dbReference type="EMBL" id="GER91728.1"/>
    </source>
</evidence>
<name>A0A5J4KPV1_9CHLR</name>
<proteinExistence type="predicted"/>
<dbReference type="Proteomes" id="UP000326912">
    <property type="component" value="Unassembled WGS sequence"/>
</dbReference>
<keyword evidence="2" id="KW-1185">Reference proteome</keyword>
<accession>A0A5J4KPV1</accession>
<organism evidence="1 2">
    <name type="scientific">Dictyobacter vulcani</name>
    <dbReference type="NCBI Taxonomy" id="2607529"/>
    <lineage>
        <taxon>Bacteria</taxon>
        <taxon>Bacillati</taxon>
        <taxon>Chloroflexota</taxon>
        <taxon>Ktedonobacteria</taxon>
        <taxon>Ktedonobacterales</taxon>
        <taxon>Dictyobacteraceae</taxon>
        <taxon>Dictyobacter</taxon>
    </lineage>
</organism>
<evidence type="ECO:0000313" key="2">
    <source>
        <dbReference type="Proteomes" id="UP000326912"/>
    </source>
</evidence>
<dbReference type="EMBL" id="BKZW01000004">
    <property type="protein sequence ID" value="GER91728.1"/>
    <property type="molecule type" value="Genomic_DNA"/>
</dbReference>
<comment type="caution">
    <text evidence="1">The sequence shown here is derived from an EMBL/GenBank/DDBJ whole genome shotgun (WGS) entry which is preliminary data.</text>
</comment>
<dbReference type="AlphaFoldDB" id="A0A5J4KPV1"/>
<dbReference type="RefSeq" id="WP_151759340.1">
    <property type="nucleotide sequence ID" value="NZ_BKZW01000004.1"/>
</dbReference>
<protein>
    <submittedName>
        <fullName evidence="1">Uncharacterized protein</fullName>
    </submittedName>
</protein>